<keyword evidence="2" id="KW-1185">Reference proteome</keyword>
<evidence type="ECO:0000313" key="1">
    <source>
        <dbReference type="EMBL" id="MBA4863582.1"/>
    </source>
</evidence>
<sequence>MRHRLVVLAPSTAEVLRSAGGWLFDQVMAGWDATVLTRDHSDPRPLRILGARAAGLESALTAHTRGPGPQAIAVDAGLFGSDARVRRMVLEALQSGVADVRLWGDQWPSDLKGGVGSMQHRLSVAARAFKAQALAAAAAPVDEIGVTEVFWSGERLHASTRREHLASNLPPG</sequence>
<evidence type="ECO:0000313" key="2">
    <source>
        <dbReference type="Proteomes" id="UP000586976"/>
    </source>
</evidence>
<proteinExistence type="predicted"/>
<comment type="caution">
    <text evidence="1">The sequence shown here is derived from an EMBL/GenBank/DDBJ whole genome shotgun (WGS) entry which is preliminary data.</text>
</comment>
<name>A0A7W2HH19_9ACTN</name>
<dbReference type="EMBL" id="JACEQY010000021">
    <property type="protein sequence ID" value="MBA4863582.1"/>
    <property type="molecule type" value="Genomic_DNA"/>
</dbReference>
<dbReference type="Proteomes" id="UP000586976">
    <property type="component" value="Unassembled WGS sequence"/>
</dbReference>
<reference evidence="1 2" key="1">
    <citation type="submission" date="2020-07" db="EMBL/GenBank/DDBJ databases">
        <title>Streptomyces isolated from Indian soil.</title>
        <authorList>
            <person name="Mandal S."/>
            <person name="Maiti P.K."/>
        </authorList>
    </citation>
    <scope>NUCLEOTIDE SEQUENCE [LARGE SCALE GENOMIC DNA]</scope>
    <source>
        <strain evidence="1 2">PSKA54</strain>
    </source>
</reference>
<organism evidence="1 2">
    <name type="scientific">Streptomyces himalayensis subsp. aureolus</name>
    <dbReference type="NCBI Taxonomy" id="2758039"/>
    <lineage>
        <taxon>Bacteria</taxon>
        <taxon>Bacillati</taxon>
        <taxon>Actinomycetota</taxon>
        <taxon>Actinomycetes</taxon>
        <taxon>Kitasatosporales</taxon>
        <taxon>Streptomycetaceae</taxon>
        <taxon>Streptomyces</taxon>
        <taxon>Streptomyces himalayensis</taxon>
    </lineage>
</organism>
<dbReference type="AlphaFoldDB" id="A0A7W2HH19"/>
<gene>
    <name evidence="1" type="ORF">H1V43_19760</name>
</gene>
<protein>
    <submittedName>
        <fullName evidence="1">Uncharacterized protein</fullName>
    </submittedName>
</protein>
<accession>A0A7W2HH19</accession>